<feature type="transmembrane region" description="Helical" evidence="1">
    <location>
        <begin position="53"/>
        <end position="74"/>
    </location>
</feature>
<feature type="transmembrane region" description="Helical" evidence="1">
    <location>
        <begin position="80"/>
        <end position="98"/>
    </location>
</feature>
<protein>
    <submittedName>
        <fullName evidence="2">Uncharacterized protein</fullName>
    </submittedName>
</protein>
<dbReference type="Proteomes" id="UP000271925">
    <property type="component" value="Unassembled WGS sequence"/>
</dbReference>
<keyword evidence="1" id="KW-0472">Membrane</keyword>
<accession>A0A3P1BIK8</accession>
<dbReference type="EMBL" id="RQJO01000010">
    <property type="protein sequence ID" value="RRB00868.1"/>
    <property type="molecule type" value="Genomic_DNA"/>
</dbReference>
<dbReference type="AlphaFoldDB" id="A0A3P1BIK8"/>
<organism evidence="2 3">
    <name type="scientific">Larkinella rosea</name>
    <dbReference type="NCBI Taxonomy" id="2025312"/>
    <lineage>
        <taxon>Bacteria</taxon>
        <taxon>Pseudomonadati</taxon>
        <taxon>Bacteroidota</taxon>
        <taxon>Cytophagia</taxon>
        <taxon>Cytophagales</taxon>
        <taxon>Spirosomataceae</taxon>
        <taxon>Larkinella</taxon>
    </lineage>
</organism>
<keyword evidence="1" id="KW-1133">Transmembrane helix</keyword>
<sequence length="102" mass="11327">MKRLNTYSSALVWYANSWNGTVQVFEVSPDKKVVWALSSWKDPDLDPATSCRISTGLVIGLLGFTTFLFLQSFLLNEFSVAVSFGLAFIVNTGINLIANRVF</sequence>
<name>A0A3P1BIK8_9BACT</name>
<proteinExistence type="predicted"/>
<evidence type="ECO:0000313" key="2">
    <source>
        <dbReference type="EMBL" id="RRB00868.1"/>
    </source>
</evidence>
<comment type="caution">
    <text evidence="2">The sequence shown here is derived from an EMBL/GenBank/DDBJ whole genome shotgun (WGS) entry which is preliminary data.</text>
</comment>
<keyword evidence="3" id="KW-1185">Reference proteome</keyword>
<gene>
    <name evidence="2" type="ORF">EHT25_22005</name>
</gene>
<evidence type="ECO:0000313" key="3">
    <source>
        <dbReference type="Proteomes" id="UP000271925"/>
    </source>
</evidence>
<dbReference type="RefSeq" id="WP_124877333.1">
    <property type="nucleotide sequence ID" value="NZ_RQJO01000010.1"/>
</dbReference>
<keyword evidence="1" id="KW-0812">Transmembrane</keyword>
<reference evidence="2 3" key="1">
    <citation type="submission" date="2018-11" db="EMBL/GenBank/DDBJ databases">
        <authorList>
            <person name="Zhou Z."/>
            <person name="Wang G."/>
        </authorList>
    </citation>
    <scope>NUCLEOTIDE SEQUENCE [LARGE SCALE GENOMIC DNA]</scope>
    <source>
        <strain evidence="2 3">KCTC52004</strain>
    </source>
</reference>
<evidence type="ECO:0000256" key="1">
    <source>
        <dbReference type="SAM" id="Phobius"/>
    </source>
</evidence>
<dbReference type="OrthoDB" id="1007159at2"/>